<dbReference type="GO" id="GO:0005524">
    <property type="term" value="F:ATP binding"/>
    <property type="evidence" value="ECO:0007669"/>
    <property type="project" value="UniProtKB-KW"/>
</dbReference>
<evidence type="ECO:0000256" key="3">
    <source>
        <dbReference type="ARBA" id="ARBA00022840"/>
    </source>
</evidence>
<dbReference type="Pfam" id="PF08352">
    <property type="entry name" value="oligo_HPY"/>
    <property type="match status" value="1"/>
</dbReference>
<dbReference type="NCBIfam" id="TIGR01727">
    <property type="entry name" value="oligo_HPY"/>
    <property type="match status" value="1"/>
</dbReference>
<dbReference type="PANTHER" id="PTHR43067">
    <property type="entry name" value="OLIGOPEPTIDE/DIPEPTIDE ABC TRANSPORTER, ATPASE SUBUNIT"/>
    <property type="match status" value="1"/>
</dbReference>
<feature type="domain" description="ABC transporter" evidence="4">
    <location>
        <begin position="3"/>
        <end position="248"/>
    </location>
</feature>
<dbReference type="Gene3D" id="3.40.50.300">
    <property type="entry name" value="P-loop containing nucleotide triphosphate hydrolases"/>
    <property type="match status" value="1"/>
</dbReference>
<keyword evidence="1" id="KW-0813">Transport</keyword>
<dbReference type="SUPFAM" id="SSF52540">
    <property type="entry name" value="P-loop containing nucleoside triphosphate hydrolases"/>
    <property type="match status" value="1"/>
</dbReference>
<proteinExistence type="predicted"/>
<gene>
    <name evidence="5" type="ORF">CSP5_0157</name>
</gene>
<dbReference type="PANTHER" id="PTHR43067:SF3">
    <property type="entry name" value="MALTOSE ABC TRANSPORTER, ATP-BINDING PROTEIN"/>
    <property type="match status" value="1"/>
</dbReference>
<dbReference type="InterPro" id="IPR003593">
    <property type="entry name" value="AAA+_ATPase"/>
</dbReference>
<dbReference type="Pfam" id="PF00005">
    <property type="entry name" value="ABC_tran"/>
    <property type="match status" value="1"/>
</dbReference>
<keyword evidence="3" id="KW-0067">ATP-binding</keyword>
<evidence type="ECO:0000259" key="4">
    <source>
        <dbReference type="PROSITE" id="PS50893"/>
    </source>
</evidence>
<dbReference type="PROSITE" id="PS00211">
    <property type="entry name" value="ABC_TRANSPORTER_1"/>
    <property type="match status" value="1"/>
</dbReference>
<protein>
    <submittedName>
        <fullName evidence="5">PepT family ABC transporter ATPase</fullName>
    </submittedName>
</protein>
<dbReference type="SMART" id="SM00382">
    <property type="entry name" value="AAA"/>
    <property type="match status" value="1"/>
</dbReference>
<accession>A0A1N5SBP5</accession>
<organism evidence="5 6">
    <name type="scientific">Cuniculiplasma divulgatum</name>
    <dbReference type="NCBI Taxonomy" id="1673428"/>
    <lineage>
        <taxon>Archaea</taxon>
        <taxon>Methanobacteriati</taxon>
        <taxon>Thermoplasmatota</taxon>
        <taxon>Thermoplasmata</taxon>
        <taxon>Thermoplasmatales</taxon>
        <taxon>Cuniculiplasmataceae</taxon>
        <taxon>Cuniculiplasma</taxon>
    </lineage>
</organism>
<evidence type="ECO:0000313" key="6">
    <source>
        <dbReference type="Proteomes" id="UP000195607"/>
    </source>
</evidence>
<reference evidence="5 6" key="1">
    <citation type="submission" date="2016-04" db="EMBL/GenBank/DDBJ databases">
        <authorList>
            <person name="Evans L.H."/>
            <person name="Alamgir A."/>
            <person name="Owens N."/>
            <person name="Weber N.D."/>
            <person name="Virtaneva K."/>
            <person name="Barbian K."/>
            <person name="Babar A."/>
            <person name="Rosenke K."/>
        </authorList>
    </citation>
    <scope>NUCLEOTIDE SEQUENCE [LARGE SCALE GENOMIC DNA]</scope>
    <source>
        <strain evidence="6">S5(T) (JCM 30642 \VKM B-2941)</strain>
    </source>
</reference>
<dbReference type="CDD" id="cd03257">
    <property type="entry name" value="ABC_NikE_OppD_transporters"/>
    <property type="match status" value="1"/>
</dbReference>
<dbReference type="InterPro" id="IPR013563">
    <property type="entry name" value="Oligopep_ABC_C"/>
</dbReference>
<dbReference type="GO" id="GO:0016887">
    <property type="term" value="F:ATP hydrolysis activity"/>
    <property type="evidence" value="ECO:0007669"/>
    <property type="project" value="InterPro"/>
</dbReference>
<evidence type="ECO:0000256" key="2">
    <source>
        <dbReference type="ARBA" id="ARBA00022741"/>
    </source>
</evidence>
<dbReference type="InterPro" id="IPR027417">
    <property type="entry name" value="P-loop_NTPase"/>
</dbReference>
<dbReference type="Proteomes" id="UP000195607">
    <property type="component" value="Chromosome I"/>
</dbReference>
<keyword evidence="2" id="KW-0547">Nucleotide-binding</keyword>
<dbReference type="InterPro" id="IPR003439">
    <property type="entry name" value="ABC_transporter-like_ATP-bd"/>
</dbReference>
<dbReference type="PROSITE" id="PS50893">
    <property type="entry name" value="ABC_TRANSPORTER_2"/>
    <property type="match status" value="1"/>
</dbReference>
<name>A0A1N5SBP5_9ARCH</name>
<dbReference type="EMBL" id="LT671858">
    <property type="protein sequence ID" value="SIM33377.1"/>
    <property type="molecule type" value="Genomic_DNA"/>
</dbReference>
<evidence type="ECO:0000313" key="5">
    <source>
        <dbReference type="EMBL" id="SIM33377.1"/>
    </source>
</evidence>
<evidence type="ECO:0000256" key="1">
    <source>
        <dbReference type="ARBA" id="ARBA00022448"/>
    </source>
</evidence>
<dbReference type="AlphaFoldDB" id="A0A1N5SBP5"/>
<dbReference type="GO" id="GO:0015833">
    <property type="term" value="P:peptide transport"/>
    <property type="evidence" value="ECO:0007669"/>
    <property type="project" value="InterPro"/>
</dbReference>
<sequence length="326" mass="37025">MKFEVKNMISGYLSESGFVKIIDDLSFELMDGEILGISGESGSGKTTLLYSIFNSLSYPGYILGGNVEIDNKDMLKMKEEELRKVRGEFISFVPQGTQNSLNPVKKIIDQFMDIIESHEREMNTEDLHRVLDIVHLGYDVLYRYPHEISGGMKQRVIIAMALLYSPKIIIMDEPTTGLDVLVQYEILKTIKEIQKKLSLSIIIVTHDISVLFQISDRVLVLYGGNIMEMGPYKALLTDAKHPYTKLLLDSIPTMSKSINKLNPIPGEPLDFSETPKGCVFSARCPFVINECRERRPILIEEDGTKYSCIRYPDWKKEAINNARSRA</sequence>
<dbReference type="InterPro" id="IPR017871">
    <property type="entry name" value="ABC_transporter-like_CS"/>
</dbReference>